<feature type="chain" id="PRO_5016440336" evidence="1">
    <location>
        <begin position="22"/>
        <end position="155"/>
    </location>
</feature>
<evidence type="ECO:0000313" key="2">
    <source>
        <dbReference type="EMBL" id="PYF74943.1"/>
    </source>
</evidence>
<evidence type="ECO:0000313" key="3">
    <source>
        <dbReference type="Proteomes" id="UP000248198"/>
    </source>
</evidence>
<name>A0A318UFN9_9SPHI</name>
<protein>
    <submittedName>
        <fullName evidence="2">Uncharacterized protein</fullName>
    </submittedName>
</protein>
<organism evidence="2 3">
    <name type="scientific">Pedobacter nutrimenti</name>
    <dbReference type="NCBI Taxonomy" id="1241337"/>
    <lineage>
        <taxon>Bacteria</taxon>
        <taxon>Pseudomonadati</taxon>
        <taxon>Bacteroidota</taxon>
        <taxon>Sphingobacteriia</taxon>
        <taxon>Sphingobacteriales</taxon>
        <taxon>Sphingobacteriaceae</taxon>
        <taxon>Pedobacter</taxon>
    </lineage>
</organism>
<feature type="signal peptide" evidence="1">
    <location>
        <begin position="1"/>
        <end position="21"/>
    </location>
</feature>
<dbReference type="Proteomes" id="UP000248198">
    <property type="component" value="Unassembled WGS sequence"/>
</dbReference>
<accession>A0A318UFN9</accession>
<dbReference type="OrthoDB" id="761965at2"/>
<dbReference type="AlphaFoldDB" id="A0A318UFN9"/>
<dbReference type="EMBL" id="QKLU01000003">
    <property type="protein sequence ID" value="PYF74943.1"/>
    <property type="molecule type" value="Genomic_DNA"/>
</dbReference>
<keyword evidence="3" id="KW-1185">Reference proteome</keyword>
<gene>
    <name evidence="2" type="ORF">B0O44_103389</name>
</gene>
<sequence>MKTITVMCFAIFIFGSTVSKAQNVFDKINATLNKVDKAANTADQAKGTGDKLFGFLSKKKKPGDPAAGNNTLITINGIDFSTLKTLNEHIQKCKGVESTKIKYAASGSTLQVQHEGSSEDLLKLIQKSDAKELFADKNLEGLEEGKIALNLVKKK</sequence>
<keyword evidence="1" id="KW-0732">Signal</keyword>
<comment type="caution">
    <text evidence="2">The sequence shown here is derived from an EMBL/GenBank/DDBJ whole genome shotgun (WGS) entry which is preliminary data.</text>
</comment>
<proteinExistence type="predicted"/>
<evidence type="ECO:0000256" key="1">
    <source>
        <dbReference type="SAM" id="SignalP"/>
    </source>
</evidence>
<dbReference type="RefSeq" id="WP_146229806.1">
    <property type="nucleotide sequence ID" value="NZ_QKLU01000003.1"/>
</dbReference>
<reference evidence="2 3" key="1">
    <citation type="submission" date="2018-06" db="EMBL/GenBank/DDBJ databases">
        <title>Genomic Encyclopedia of Archaeal and Bacterial Type Strains, Phase II (KMG-II): from individual species to whole genera.</title>
        <authorList>
            <person name="Goeker M."/>
        </authorList>
    </citation>
    <scope>NUCLEOTIDE SEQUENCE [LARGE SCALE GENOMIC DNA]</scope>
    <source>
        <strain evidence="2 3">DSM 27372</strain>
    </source>
</reference>